<sequence length="100" mass="10887">MDLLSERLGKEVGGISPSPQRLWLAGSEPTTSCDLQLEKLSFLLLGKKLRCDLRRTMEGGKAGECSSELGPTVLLERMGLEVESKNHESEGVAFLGFHSP</sequence>
<proteinExistence type="predicted"/>
<evidence type="ECO:0000313" key="1">
    <source>
        <dbReference type="EMBL" id="MED6253471.1"/>
    </source>
</evidence>
<evidence type="ECO:0000313" key="2">
    <source>
        <dbReference type="Proteomes" id="UP001345963"/>
    </source>
</evidence>
<dbReference type="EMBL" id="JAHUTI010067249">
    <property type="protein sequence ID" value="MED6253471.1"/>
    <property type="molecule type" value="Genomic_DNA"/>
</dbReference>
<reference evidence="1 2" key="1">
    <citation type="submission" date="2021-07" db="EMBL/GenBank/DDBJ databases">
        <authorList>
            <person name="Palmer J.M."/>
        </authorList>
    </citation>
    <scope>NUCLEOTIDE SEQUENCE [LARGE SCALE GENOMIC DNA]</scope>
    <source>
        <strain evidence="1 2">AT_MEX2019</strain>
        <tissue evidence="1">Muscle</tissue>
    </source>
</reference>
<keyword evidence="2" id="KW-1185">Reference proteome</keyword>
<accession>A0ABU7BU60</accession>
<dbReference type="Proteomes" id="UP001345963">
    <property type="component" value="Unassembled WGS sequence"/>
</dbReference>
<protein>
    <submittedName>
        <fullName evidence="1">Uncharacterized protein</fullName>
    </submittedName>
</protein>
<gene>
    <name evidence="1" type="ORF">ATANTOWER_030560</name>
</gene>
<name>A0ABU7BU60_9TELE</name>
<organism evidence="1 2">
    <name type="scientific">Ataeniobius toweri</name>
    <dbReference type="NCBI Taxonomy" id="208326"/>
    <lineage>
        <taxon>Eukaryota</taxon>
        <taxon>Metazoa</taxon>
        <taxon>Chordata</taxon>
        <taxon>Craniata</taxon>
        <taxon>Vertebrata</taxon>
        <taxon>Euteleostomi</taxon>
        <taxon>Actinopterygii</taxon>
        <taxon>Neopterygii</taxon>
        <taxon>Teleostei</taxon>
        <taxon>Neoteleostei</taxon>
        <taxon>Acanthomorphata</taxon>
        <taxon>Ovalentaria</taxon>
        <taxon>Atherinomorphae</taxon>
        <taxon>Cyprinodontiformes</taxon>
        <taxon>Goodeidae</taxon>
        <taxon>Ataeniobius</taxon>
    </lineage>
</organism>
<comment type="caution">
    <text evidence="1">The sequence shown here is derived from an EMBL/GenBank/DDBJ whole genome shotgun (WGS) entry which is preliminary data.</text>
</comment>